<proteinExistence type="predicted"/>
<dbReference type="EMBL" id="GG738884">
    <property type="protein sequence ID" value="EFC41638.1"/>
    <property type="molecule type" value="Genomic_DNA"/>
</dbReference>
<dbReference type="GeneID" id="8851273"/>
<name>D2VND4_NAEGR</name>
<dbReference type="VEuPathDB" id="AmoebaDB:NAEGRDRAFT_70456"/>
<dbReference type="InParanoid" id="D2VND4"/>
<feature type="compositionally biased region" description="Polar residues" evidence="1">
    <location>
        <begin position="228"/>
        <end position="239"/>
    </location>
</feature>
<feature type="compositionally biased region" description="Polar residues" evidence="1">
    <location>
        <begin position="373"/>
        <end position="384"/>
    </location>
</feature>
<dbReference type="OMA" id="NIMEMQR"/>
<gene>
    <name evidence="3" type="ORF">NAEGRDRAFT_70456</name>
</gene>
<dbReference type="AlphaFoldDB" id="D2VND4"/>
<sequence length="796" mass="89944">MLSPTSGKIKDEKKVDNNLGNISMDTPMDSAILPSSSNVDSERRVFSTPPPHPVAAQHYYRKLFSDQQEPIRNEEQLNDNSHPNNNNFKSNNAIYPSSLSGAAGFITPYAQPIYTMMAPQAFQPYPASYQPTTSVQPTISSIVTDSLLSLIKYLIFFLLSLGIFKVGKRWILSLLKNYRIIERVPSRKESELVVKPEIKLEKREEEEYSNINESEPREQQQQQRENVKPTSGESTNPSLDFNSMMFLQREIFDLKLSLNEMKTKMGEMNNQAISNTLLKQMELQQEQQKMILSQTLSKNDKSTSSDELHRELNNLRNDLSQMKGMMMVNHQPYTVAPPIIHREPVQYYPKYSTQSVSPATSSSSNENKLIEHNLTSSIKTSSPPTRKEGKAPSPVNYLNSYSTTDPTNYESGISKRSQPSIEMPQQPTEEKTNSAQEATQEHVESKTTPTNEEKTDESQFEYGQKFEPITEEEYDQVYGEYLNSLGKRFEDQVNFHTHAEPTPSETKTENATVEETIPVQESNPVAQNNENNSLETETPMTSNITTSKPFDEVDVFNILKTPTLSFDELFVKASPKQPEASSVFNDVTSPSVSIENNNAVTESSPSFVTPQASSSIQEAARELRKTQLTAKQKKSKIFGVLLAPEKKTKKKRPAKTTTPETQEAPKESTPNTISIETSILSESEKSIENSPEAVLPVNNFAPEIPISMNTLSNPIIDPPSTESFEKFETYNFENDERFQRMLSLTADDEDCPINKDDPNFLLMQKGIYFKQLLGNDDFDLEAYMKVKGIETNQQNN</sequence>
<dbReference type="KEGG" id="ngr:NAEGRDRAFT_70456"/>
<feature type="region of interest" description="Disordered" evidence="1">
    <location>
        <begin position="373"/>
        <end position="461"/>
    </location>
</feature>
<evidence type="ECO:0000256" key="1">
    <source>
        <dbReference type="SAM" id="MobiDB-lite"/>
    </source>
</evidence>
<feature type="region of interest" description="Disordered" evidence="1">
    <location>
        <begin position="1"/>
        <end position="30"/>
    </location>
</feature>
<reference evidence="3 4" key="1">
    <citation type="journal article" date="2010" name="Cell">
        <title>The genome of Naegleria gruberi illuminates early eukaryotic versatility.</title>
        <authorList>
            <person name="Fritz-Laylin L.K."/>
            <person name="Prochnik S.E."/>
            <person name="Ginger M.L."/>
            <person name="Dacks J.B."/>
            <person name="Carpenter M.L."/>
            <person name="Field M.C."/>
            <person name="Kuo A."/>
            <person name="Paredez A."/>
            <person name="Chapman J."/>
            <person name="Pham J."/>
            <person name="Shu S."/>
            <person name="Neupane R."/>
            <person name="Cipriano M."/>
            <person name="Mancuso J."/>
            <person name="Tu H."/>
            <person name="Salamov A."/>
            <person name="Lindquist E."/>
            <person name="Shapiro H."/>
            <person name="Lucas S."/>
            <person name="Grigoriev I.V."/>
            <person name="Cande W.Z."/>
            <person name="Fulton C."/>
            <person name="Rokhsar D.S."/>
            <person name="Dawson S.C."/>
        </authorList>
    </citation>
    <scope>NUCLEOTIDE SEQUENCE [LARGE SCALE GENOMIC DNA]</scope>
    <source>
        <strain evidence="3 4">NEG-M</strain>
    </source>
</reference>
<keyword evidence="4" id="KW-1185">Reference proteome</keyword>
<accession>D2VND4</accession>
<dbReference type="RefSeq" id="XP_002674382.1">
    <property type="nucleotide sequence ID" value="XM_002674336.1"/>
</dbReference>
<feature type="compositionally biased region" description="Basic and acidic residues" evidence="1">
    <location>
        <begin position="439"/>
        <end position="457"/>
    </location>
</feature>
<feature type="compositionally biased region" description="Polar residues" evidence="1">
    <location>
        <begin position="396"/>
        <end position="438"/>
    </location>
</feature>
<evidence type="ECO:0000259" key="2">
    <source>
        <dbReference type="Pfam" id="PF25871"/>
    </source>
</evidence>
<dbReference type="Proteomes" id="UP000006671">
    <property type="component" value="Unassembled WGS sequence"/>
</dbReference>
<dbReference type="STRING" id="5762.D2VND4"/>
<dbReference type="OrthoDB" id="10422767at2759"/>
<feature type="region of interest" description="Disordered" evidence="1">
    <location>
        <begin position="204"/>
        <end position="239"/>
    </location>
</feature>
<evidence type="ECO:0000313" key="4">
    <source>
        <dbReference type="Proteomes" id="UP000006671"/>
    </source>
</evidence>
<feature type="domain" description="PEX14-like helix-turn-helix" evidence="2">
    <location>
        <begin position="722"/>
        <end position="786"/>
    </location>
</feature>
<feature type="compositionally biased region" description="Low complexity" evidence="1">
    <location>
        <begin position="209"/>
        <end position="224"/>
    </location>
</feature>
<feature type="region of interest" description="Disordered" evidence="1">
    <location>
        <begin position="647"/>
        <end position="673"/>
    </location>
</feature>
<evidence type="ECO:0000313" key="3">
    <source>
        <dbReference type="EMBL" id="EFC41638.1"/>
    </source>
</evidence>
<dbReference type="InterPro" id="IPR058841">
    <property type="entry name" value="HTH_76"/>
</dbReference>
<organism evidence="4">
    <name type="scientific">Naegleria gruberi</name>
    <name type="common">Amoeba</name>
    <dbReference type="NCBI Taxonomy" id="5762"/>
    <lineage>
        <taxon>Eukaryota</taxon>
        <taxon>Discoba</taxon>
        <taxon>Heterolobosea</taxon>
        <taxon>Tetramitia</taxon>
        <taxon>Eutetramitia</taxon>
        <taxon>Vahlkampfiidae</taxon>
        <taxon>Naegleria</taxon>
    </lineage>
</organism>
<protein>
    <submittedName>
        <fullName evidence="3">Predicted protein</fullName>
    </submittedName>
</protein>
<feature type="region of interest" description="Disordered" evidence="1">
    <location>
        <begin position="524"/>
        <end position="546"/>
    </location>
</feature>
<dbReference type="Pfam" id="PF25871">
    <property type="entry name" value="HTH_76"/>
    <property type="match status" value="1"/>
</dbReference>